<dbReference type="InterPro" id="IPR029033">
    <property type="entry name" value="His_PPase_superfam"/>
</dbReference>
<dbReference type="Pfam" id="PF00300">
    <property type="entry name" value="His_Phos_1"/>
    <property type="match status" value="1"/>
</dbReference>
<organism evidence="1 2">
    <name type="scientific">Cyclobacterium xiamenense</name>
    <dbReference type="NCBI Taxonomy" id="1297121"/>
    <lineage>
        <taxon>Bacteria</taxon>
        <taxon>Pseudomonadati</taxon>
        <taxon>Bacteroidota</taxon>
        <taxon>Cytophagia</taxon>
        <taxon>Cytophagales</taxon>
        <taxon>Cyclobacteriaceae</taxon>
        <taxon>Cyclobacterium</taxon>
    </lineage>
</organism>
<reference evidence="2" key="1">
    <citation type="submission" date="2016-10" db="EMBL/GenBank/DDBJ databases">
        <authorList>
            <person name="Varghese N."/>
            <person name="Submissions S."/>
        </authorList>
    </citation>
    <scope>NUCLEOTIDE SEQUENCE [LARGE SCALE GENOMIC DNA]</scope>
    <source>
        <strain evidence="2">IBRC-M 10761</strain>
    </source>
</reference>
<dbReference type="SUPFAM" id="SSF53254">
    <property type="entry name" value="Phosphoglycerate mutase-like"/>
    <property type="match status" value="1"/>
</dbReference>
<dbReference type="OrthoDB" id="9810154at2"/>
<dbReference type="CDD" id="cd07067">
    <property type="entry name" value="HP_PGM_like"/>
    <property type="match status" value="1"/>
</dbReference>
<evidence type="ECO:0000313" key="2">
    <source>
        <dbReference type="Proteomes" id="UP000199403"/>
    </source>
</evidence>
<accession>A0A1H6Z7E7</accession>
<dbReference type="EMBL" id="FNZH01000004">
    <property type="protein sequence ID" value="SEJ49389.1"/>
    <property type="molecule type" value="Genomic_DNA"/>
</dbReference>
<name>A0A1H6Z7E7_9BACT</name>
<keyword evidence="2" id="KW-1185">Reference proteome</keyword>
<evidence type="ECO:0000313" key="1">
    <source>
        <dbReference type="EMBL" id="SEJ49389.1"/>
    </source>
</evidence>
<gene>
    <name evidence="1" type="ORF">SAMN05192553_104278</name>
</gene>
<dbReference type="PANTHER" id="PTHR47623:SF1">
    <property type="entry name" value="OS09G0287300 PROTEIN"/>
    <property type="match status" value="1"/>
</dbReference>
<proteinExistence type="predicted"/>
<dbReference type="RefSeq" id="WP_092175580.1">
    <property type="nucleotide sequence ID" value="NZ_FNZH01000004.1"/>
</dbReference>
<dbReference type="Gene3D" id="3.40.50.1240">
    <property type="entry name" value="Phosphoglycerate mutase-like"/>
    <property type="match status" value="1"/>
</dbReference>
<protein>
    <submittedName>
        <fullName evidence="1">Phosphohistidine phosphatase</fullName>
    </submittedName>
</protein>
<dbReference type="SMART" id="SM00855">
    <property type="entry name" value="PGAM"/>
    <property type="match status" value="1"/>
</dbReference>
<dbReference type="InterPro" id="IPR013078">
    <property type="entry name" value="His_Pase_superF_clade-1"/>
</dbReference>
<dbReference type="STRING" id="1416801.SAMN05192553_104278"/>
<dbReference type="PANTHER" id="PTHR47623">
    <property type="entry name" value="OS09G0287300 PROTEIN"/>
    <property type="match status" value="1"/>
</dbReference>
<dbReference type="AlphaFoldDB" id="A0A1H6Z7E7"/>
<sequence>MKKLLLVRHAKSSWDHPLLSDHQRPLAARGERDAPRMAKRLLGNRIFPEKILSSDAVRAVQTAERFLEEFARLEPEFEKTGALYHANSGNILNCIRQTPDRIACLFVFGHNPGLTDLINSLGERLDNLPTAAVFGFQFLCSRWEEIGRKNASFWLYDFPKNQSPKIF</sequence>
<dbReference type="Proteomes" id="UP000199403">
    <property type="component" value="Unassembled WGS sequence"/>
</dbReference>